<dbReference type="EMBL" id="CP144700">
    <property type="protein sequence ID" value="WVZ22728.1"/>
    <property type="molecule type" value="Genomic_DNA"/>
</dbReference>
<dbReference type="AlphaFoldDB" id="A0AAQ3SAV0"/>
<evidence type="ECO:0000313" key="3">
    <source>
        <dbReference type="Proteomes" id="UP001374535"/>
    </source>
</evidence>
<sequence>YFSFKRKPTQKHRPKAFFPAEPLGVLSLASHSLICAFSIKETEASPSKQNPRLASPLPLHSPNLTPNSHREPMSTALTTSARVAAGRRSSSLLLFENDTGRRVVAHVGGSLRPRRQVLFPFLFLARETTACSRTSPQLYYGGSSSSPTQSVVVNHHHPHRHSSLLRDQTLSKLSQP</sequence>
<protein>
    <submittedName>
        <fullName evidence="2">Uncharacterized protein</fullName>
    </submittedName>
</protein>
<feature type="region of interest" description="Disordered" evidence="1">
    <location>
        <begin position="139"/>
        <end position="176"/>
    </location>
</feature>
<proteinExistence type="predicted"/>
<feature type="compositionally biased region" description="Basic residues" evidence="1">
    <location>
        <begin position="154"/>
        <end position="163"/>
    </location>
</feature>
<feature type="non-terminal residue" evidence="2">
    <location>
        <position position="176"/>
    </location>
</feature>
<feature type="region of interest" description="Disordered" evidence="1">
    <location>
        <begin position="45"/>
        <end position="72"/>
    </location>
</feature>
<keyword evidence="3" id="KW-1185">Reference proteome</keyword>
<accession>A0AAQ3SAV0</accession>
<organism evidence="2 3">
    <name type="scientific">Vigna mungo</name>
    <name type="common">Black gram</name>
    <name type="synonym">Phaseolus mungo</name>
    <dbReference type="NCBI Taxonomy" id="3915"/>
    <lineage>
        <taxon>Eukaryota</taxon>
        <taxon>Viridiplantae</taxon>
        <taxon>Streptophyta</taxon>
        <taxon>Embryophyta</taxon>
        <taxon>Tracheophyta</taxon>
        <taxon>Spermatophyta</taxon>
        <taxon>Magnoliopsida</taxon>
        <taxon>eudicotyledons</taxon>
        <taxon>Gunneridae</taxon>
        <taxon>Pentapetalae</taxon>
        <taxon>rosids</taxon>
        <taxon>fabids</taxon>
        <taxon>Fabales</taxon>
        <taxon>Fabaceae</taxon>
        <taxon>Papilionoideae</taxon>
        <taxon>50 kb inversion clade</taxon>
        <taxon>NPAAA clade</taxon>
        <taxon>indigoferoid/millettioid clade</taxon>
        <taxon>Phaseoleae</taxon>
        <taxon>Vigna</taxon>
    </lineage>
</organism>
<evidence type="ECO:0000313" key="2">
    <source>
        <dbReference type="EMBL" id="WVZ22728.1"/>
    </source>
</evidence>
<evidence type="ECO:0000256" key="1">
    <source>
        <dbReference type="SAM" id="MobiDB-lite"/>
    </source>
</evidence>
<name>A0AAQ3SAV0_VIGMU</name>
<gene>
    <name evidence="2" type="ORF">V8G54_001272</name>
</gene>
<feature type="compositionally biased region" description="Polar residues" evidence="1">
    <location>
        <begin position="139"/>
        <end position="149"/>
    </location>
</feature>
<feature type="compositionally biased region" description="Polar residues" evidence="1">
    <location>
        <begin position="165"/>
        <end position="176"/>
    </location>
</feature>
<reference evidence="2 3" key="1">
    <citation type="journal article" date="2023" name="Life. Sci Alliance">
        <title>Evolutionary insights into 3D genome organization and epigenetic landscape of Vigna mungo.</title>
        <authorList>
            <person name="Junaid A."/>
            <person name="Singh B."/>
            <person name="Bhatia S."/>
        </authorList>
    </citation>
    <scope>NUCLEOTIDE SEQUENCE [LARGE SCALE GENOMIC DNA]</scope>
    <source>
        <strain evidence="2">Urdbean</strain>
    </source>
</reference>
<dbReference type="Proteomes" id="UP001374535">
    <property type="component" value="Chromosome 1"/>
</dbReference>